<dbReference type="Pfam" id="PF11267">
    <property type="entry name" value="DUF3067"/>
    <property type="match status" value="1"/>
</dbReference>
<name>A0A1Y1HU95_KLENI</name>
<sequence>MKVRSAAAPVGLGPEDDGEEGDMGQSSTQDLRNRLNAMLEDDSQSFRGADLANLIREKYGKSYDAIFIQKDFMGRKLLALNIMWKYQEQRSFPLTEDEYIYRLDGIAETLREWGAVSMVKNSLKSTRERPRIGKAVSLMIDPELLGARGNEWLTS</sequence>
<feature type="region of interest" description="Disordered" evidence="1">
    <location>
        <begin position="1"/>
        <end position="29"/>
    </location>
</feature>
<gene>
    <name evidence="2" type="ORF">KFL_000790370</name>
</gene>
<organism evidence="2 3">
    <name type="scientific">Klebsormidium nitens</name>
    <name type="common">Green alga</name>
    <name type="synonym">Ulothrix nitens</name>
    <dbReference type="NCBI Taxonomy" id="105231"/>
    <lineage>
        <taxon>Eukaryota</taxon>
        <taxon>Viridiplantae</taxon>
        <taxon>Streptophyta</taxon>
        <taxon>Klebsormidiophyceae</taxon>
        <taxon>Klebsormidiales</taxon>
        <taxon>Klebsormidiaceae</taxon>
        <taxon>Klebsormidium</taxon>
    </lineage>
</organism>
<dbReference type="PANTHER" id="PTHR35126">
    <property type="entry name" value="SLR0598 PROTEIN"/>
    <property type="match status" value="1"/>
</dbReference>
<dbReference type="EMBL" id="DF237028">
    <property type="protein sequence ID" value="GAQ81412.1"/>
    <property type="molecule type" value="Genomic_DNA"/>
</dbReference>
<dbReference type="OrthoDB" id="5234at2759"/>
<reference evidence="2 3" key="1">
    <citation type="journal article" date="2014" name="Nat. Commun.">
        <title>Klebsormidium flaccidum genome reveals primary factors for plant terrestrial adaptation.</title>
        <authorList>
            <person name="Hori K."/>
            <person name="Maruyama F."/>
            <person name="Fujisawa T."/>
            <person name="Togashi T."/>
            <person name="Yamamoto N."/>
            <person name="Seo M."/>
            <person name="Sato S."/>
            <person name="Yamada T."/>
            <person name="Mori H."/>
            <person name="Tajima N."/>
            <person name="Moriyama T."/>
            <person name="Ikeuchi M."/>
            <person name="Watanabe M."/>
            <person name="Wada H."/>
            <person name="Kobayashi K."/>
            <person name="Saito M."/>
            <person name="Masuda T."/>
            <person name="Sasaki-Sekimoto Y."/>
            <person name="Mashiguchi K."/>
            <person name="Awai K."/>
            <person name="Shimojima M."/>
            <person name="Masuda S."/>
            <person name="Iwai M."/>
            <person name="Nobusawa T."/>
            <person name="Narise T."/>
            <person name="Kondo S."/>
            <person name="Saito H."/>
            <person name="Sato R."/>
            <person name="Murakawa M."/>
            <person name="Ihara Y."/>
            <person name="Oshima-Yamada Y."/>
            <person name="Ohtaka K."/>
            <person name="Satoh M."/>
            <person name="Sonobe K."/>
            <person name="Ishii M."/>
            <person name="Ohtani R."/>
            <person name="Kanamori-Sato M."/>
            <person name="Honoki R."/>
            <person name="Miyazaki D."/>
            <person name="Mochizuki H."/>
            <person name="Umetsu J."/>
            <person name="Higashi K."/>
            <person name="Shibata D."/>
            <person name="Kamiya Y."/>
            <person name="Sato N."/>
            <person name="Nakamura Y."/>
            <person name="Tabata S."/>
            <person name="Ida S."/>
            <person name="Kurokawa K."/>
            <person name="Ohta H."/>
        </authorList>
    </citation>
    <scope>NUCLEOTIDE SEQUENCE [LARGE SCALE GENOMIC DNA]</scope>
    <source>
        <strain evidence="2 3">NIES-2285</strain>
    </source>
</reference>
<evidence type="ECO:0008006" key="4">
    <source>
        <dbReference type="Google" id="ProtNLM"/>
    </source>
</evidence>
<dbReference type="Gene3D" id="3.30.428.40">
    <property type="entry name" value="Protein of unknown function DUF3067"/>
    <property type="match status" value="1"/>
</dbReference>
<dbReference type="STRING" id="105231.A0A1Y1HU95"/>
<keyword evidence="3" id="KW-1185">Reference proteome</keyword>
<accession>A0A1Y1HU95</accession>
<evidence type="ECO:0000313" key="2">
    <source>
        <dbReference type="EMBL" id="GAQ81412.1"/>
    </source>
</evidence>
<dbReference type="OMA" id="ISCNELC"/>
<proteinExistence type="predicted"/>
<evidence type="ECO:0000256" key="1">
    <source>
        <dbReference type="SAM" id="MobiDB-lite"/>
    </source>
</evidence>
<dbReference type="InterPro" id="IPR021420">
    <property type="entry name" value="DUF3067"/>
</dbReference>
<dbReference type="Proteomes" id="UP000054558">
    <property type="component" value="Unassembled WGS sequence"/>
</dbReference>
<dbReference type="PANTHER" id="PTHR35126:SF1">
    <property type="entry name" value="DUF3067 DOMAIN-CONTAINING PROTEIN"/>
    <property type="match status" value="1"/>
</dbReference>
<evidence type="ECO:0000313" key="3">
    <source>
        <dbReference type="Proteomes" id="UP000054558"/>
    </source>
</evidence>
<protein>
    <recommendedName>
        <fullName evidence="4">DUF3067 domain-containing protein</fullName>
    </recommendedName>
</protein>
<dbReference type="AlphaFoldDB" id="A0A1Y1HU95"/>